<feature type="transmembrane region" description="Helical" evidence="1">
    <location>
        <begin position="18"/>
        <end position="36"/>
    </location>
</feature>
<accession>A0A8C9EEI5</accession>
<dbReference type="PANTHER" id="PTHR15233">
    <property type="entry name" value="MITOCHONDRIAL PROTEOLIPID"/>
    <property type="match status" value="1"/>
</dbReference>
<keyword evidence="1" id="KW-1133">Transmembrane helix</keyword>
<evidence type="ECO:0000256" key="1">
    <source>
        <dbReference type="SAM" id="Phobius"/>
    </source>
</evidence>
<dbReference type="GeneTree" id="ENSGT00390000016760"/>
<dbReference type="GO" id="GO:0005739">
    <property type="term" value="C:mitochondrion"/>
    <property type="evidence" value="ECO:0007669"/>
    <property type="project" value="InterPro"/>
</dbReference>
<dbReference type="Ensembl" id="ENSPSNT00000034501.1">
    <property type="protein sequence ID" value="ENSPSNP00000030748.1"/>
    <property type="gene ID" value="ENSPSNG00000022206.1"/>
</dbReference>
<proteinExistence type="predicted"/>
<keyword evidence="1" id="KW-0472">Membrane</keyword>
<protein>
    <recommendedName>
        <fullName evidence="4">6.8 kDa mitochondrial proteolipid</fullName>
    </recommendedName>
</protein>
<evidence type="ECO:0000313" key="3">
    <source>
        <dbReference type="Proteomes" id="UP000694554"/>
    </source>
</evidence>
<organism evidence="2 3">
    <name type="scientific">Phocoena sinus</name>
    <name type="common">Vaquita</name>
    <dbReference type="NCBI Taxonomy" id="42100"/>
    <lineage>
        <taxon>Eukaryota</taxon>
        <taxon>Metazoa</taxon>
        <taxon>Chordata</taxon>
        <taxon>Craniata</taxon>
        <taxon>Vertebrata</taxon>
        <taxon>Euteleostomi</taxon>
        <taxon>Mammalia</taxon>
        <taxon>Eutheria</taxon>
        <taxon>Laurasiatheria</taxon>
        <taxon>Artiodactyla</taxon>
        <taxon>Whippomorpha</taxon>
        <taxon>Cetacea</taxon>
        <taxon>Odontoceti</taxon>
        <taxon>Phocoenidae</taxon>
        <taxon>Phocoena</taxon>
    </lineage>
</organism>
<evidence type="ECO:0000313" key="2">
    <source>
        <dbReference type="Ensembl" id="ENSPSNP00000030748.1"/>
    </source>
</evidence>
<evidence type="ECO:0008006" key="4">
    <source>
        <dbReference type="Google" id="ProtNLM"/>
    </source>
</evidence>
<reference evidence="2" key="2">
    <citation type="submission" date="2025-08" db="UniProtKB">
        <authorList>
            <consortium name="Ensembl"/>
        </authorList>
    </citation>
    <scope>IDENTIFICATION</scope>
</reference>
<reference evidence="2" key="3">
    <citation type="submission" date="2025-09" db="UniProtKB">
        <authorList>
            <consortium name="Ensembl"/>
        </authorList>
    </citation>
    <scope>IDENTIFICATION</scope>
</reference>
<sequence length="58" mass="6761">RVHLPMQRTWVHPYCTQVYQEIWVGMVLMGFIVYKIKSADKRSKVLKTSSPGPAHSHH</sequence>
<name>A0A8C9EEI5_PHOSS</name>
<keyword evidence="1" id="KW-0812">Transmembrane</keyword>
<dbReference type="PANTHER" id="PTHR15233:SF1">
    <property type="entry name" value="ATP SYNTHASE SUBUNIT ATP5MJ, MITOCHONDRIAL"/>
    <property type="match status" value="1"/>
</dbReference>
<dbReference type="InterPro" id="IPR012574">
    <property type="entry name" value="ATP5MJ"/>
</dbReference>
<reference evidence="2" key="1">
    <citation type="submission" date="2019-08" db="EMBL/GenBank/DDBJ databases">
        <title>Phocoena sinus (Vaquita) genome, mPhoSin1, primary haplotype.</title>
        <authorList>
            <person name="Morin P."/>
            <person name="Mountcastle J."/>
            <person name="Fungtammasan C."/>
            <person name="Rhie A."/>
            <person name="Rojas-Bracho L."/>
            <person name="Smith C.R."/>
            <person name="Taylor B.L."/>
            <person name="Gulland F.M.D."/>
            <person name="Musser W."/>
            <person name="Houck M."/>
            <person name="Haase B."/>
            <person name="Paez S."/>
            <person name="Howe K."/>
            <person name="Torrance J."/>
            <person name="Formenti G."/>
            <person name="Phillippy A."/>
            <person name="Ryder O."/>
            <person name="Jarvis E.D."/>
            <person name="Fedrigo O."/>
        </authorList>
    </citation>
    <scope>NUCLEOTIDE SEQUENCE [LARGE SCALE GENOMIC DNA]</scope>
</reference>
<keyword evidence="3" id="KW-1185">Reference proteome</keyword>
<dbReference type="Proteomes" id="UP000694554">
    <property type="component" value="Chromosome 7"/>
</dbReference>
<dbReference type="AlphaFoldDB" id="A0A8C9EEI5"/>
<dbReference type="Pfam" id="PF08039">
    <property type="entry name" value="Mit_proteolip"/>
    <property type="match status" value="1"/>
</dbReference>